<evidence type="ECO:0000313" key="2">
    <source>
        <dbReference type="Proteomes" id="UP000887572"/>
    </source>
</evidence>
<evidence type="ECO:0000313" key="3">
    <source>
        <dbReference type="WBParaSite" id="Gr19_v10_g13272.t1"/>
    </source>
</evidence>
<protein>
    <submittedName>
        <fullName evidence="3">Uncharacterized protein</fullName>
    </submittedName>
</protein>
<dbReference type="Proteomes" id="UP000887572">
    <property type="component" value="Unplaced"/>
</dbReference>
<reference evidence="3" key="1">
    <citation type="submission" date="2022-11" db="UniProtKB">
        <authorList>
            <consortium name="WormBaseParasite"/>
        </authorList>
    </citation>
    <scope>IDENTIFICATION</scope>
</reference>
<dbReference type="WBParaSite" id="Gr19_v10_g13272.t1">
    <property type="protein sequence ID" value="Gr19_v10_g13272.t1"/>
    <property type="gene ID" value="Gr19_v10_g13272"/>
</dbReference>
<proteinExistence type="predicted"/>
<evidence type="ECO:0000256" key="1">
    <source>
        <dbReference type="SAM" id="MobiDB-lite"/>
    </source>
</evidence>
<feature type="region of interest" description="Disordered" evidence="1">
    <location>
        <begin position="172"/>
        <end position="211"/>
    </location>
</feature>
<feature type="compositionally biased region" description="Low complexity" evidence="1">
    <location>
        <begin position="48"/>
        <end position="63"/>
    </location>
</feature>
<accession>A0A914H2I1</accession>
<name>A0A914H2I1_GLORO</name>
<dbReference type="AlphaFoldDB" id="A0A914H2I1"/>
<organism evidence="2 3">
    <name type="scientific">Globodera rostochiensis</name>
    <name type="common">Golden nematode worm</name>
    <name type="synonym">Heterodera rostochiensis</name>
    <dbReference type="NCBI Taxonomy" id="31243"/>
    <lineage>
        <taxon>Eukaryota</taxon>
        <taxon>Metazoa</taxon>
        <taxon>Ecdysozoa</taxon>
        <taxon>Nematoda</taxon>
        <taxon>Chromadorea</taxon>
        <taxon>Rhabditida</taxon>
        <taxon>Tylenchina</taxon>
        <taxon>Tylenchomorpha</taxon>
        <taxon>Tylenchoidea</taxon>
        <taxon>Heteroderidae</taxon>
        <taxon>Heteroderinae</taxon>
        <taxon>Globodera</taxon>
    </lineage>
</organism>
<feature type="region of interest" description="Disordered" evidence="1">
    <location>
        <begin position="44"/>
        <end position="70"/>
    </location>
</feature>
<feature type="compositionally biased region" description="Low complexity" evidence="1">
    <location>
        <begin position="202"/>
        <end position="211"/>
    </location>
</feature>
<keyword evidence="2" id="KW-1185">Reference proteome</keyword>
<sequence length="263" mass="28852">MPPNSVNNNGLTMRKLRKPLETRFPPTKLRFGFGTGMRTADFGGKLISLPSPSNSSSVNRGNPLTESTSRSLYAGSISESVSTPTHLNDRIPPRKFQWITSNATNLEHKLLGASDIRNGSVTRNCELPTEEGSQTERMPNCCYIDAVNDTARINDIDEVRAFGNIQMLQTRKDTAKPTQNLSRCVYRRSNSDDSETDRHSNSSKISSSASTLDSSLTTAAEIRVAQHVDRDGTIYFAASSDRPLPSPVAGHCHRSTSRLCAFS</sequence>